<evidence type="ECO:0000313" key="2">
    <source>
        <dbReference type="Proteomes" id="UP000026739"/>
    </source>
</evidence>
<dbReference type="Proteomes" id="UP000026739">
    <property type="component" value="Unassembled WGS sequence"/>
</dbReference>
<dbReference type="AlphaFoldDB" id="A0A059L269"/>
<dbReference type="RefSeq" id="WP_033058056.1">
    <property type="nucleotide sequence ID" value="NZ_AZQQ01000080.1"/>
</dbReference>
<name>A0A059L269_9PSED</name>
<reference evidence="1 2" key="1">
    <citation type="submission" date="2013-12" db="EMBL/GenBank/DDBJ databases">
        <authorList>
            <person name="Formusa P.A."/>
            <person name="Habash M."/>
            <person name="Lee H."/>
            <person name="Trevors J.T."/>
        </authorList>
    </citation>
    <scope>NUCLEOTIDE SEQUENCE [LARGE SCALE GENOMIC DNA]</scope>
    <source>
        <strain evidence="1 2">PD30</strain>
    </source>
</reference>
<protein>
    <submittedName>
        <fullName evidence="1">Uncharacterized protein</fullName>
    </submittedName>
</protein>
<sequence length="110" mass="12315">MSNDKNNFAAPIAKDVHQNAFYMYRLHEKETTPLTLPLAAYPVPATLVFVAKMEGTDPVKKWESPPMPSGADNIAHLPVSFLRENLHREVDITFNVDGVDSKSLKVRILP</sequence>
<gene>
    <name evidence="1" type="ORF">V466_16365</name>
</gene>
<organism evidence="1 2">
    <name type="scientific">Pseudomonas mandelii PD30</name>
    <dbReference type="NCBI Taxonomy" id="1419583"/>
    <lineage>
        <taxon>Bacteria</taxon>
        <taxon>Pseudomonadati</taxon>
        <taxon>Pseudomonadota</taxon>
        <taxon>Gammaproteobacteria</taxon>
        <taxon>Pseudomonadales</taxon>
        <taxon>Pseudomonadaceae</taxon>
        <taxon>Pseudomonas</taxon>
    </lineage>
</organism>
<comment type="caution">
    <text evidence="1">The sequence shown here is derived from an EMBL/GenBank/DDBJ whole genome shotgun (WGS) entry which is preliminary data.</text>
</comment>
<proteinExistence type="predicted"/>
<dbReference type="EMBL" id="AZQQ01000080">
    <property type="protein sequence ID" value="KDD68094.1"/>
    <property type="molecule type" value="Genomic_DNA"/>
</dbReference>
<accession>A0A059L269</accession>
<evidence type="ECO:0000313" key="1">
    <source>
        <dbReference type="EMBL" id="KDD68094.1"/>
    </source>
</evidence>